<dbReference type="AlphaFoldDB" id="A0A9D7SX57"/>
<accession>A0A9D7SX57</accession>
<protein>
    <submittedName>
        <fullName evidence="2">DUF2807 domain-containing protein</fullName>
    </submittedName>
</protein>
<dbReference type="Pfam" id="PF10988">
    <property type="entry name" value="DUF2807"/>
    <property type="match status" value="1"/>
</dbReference>
<proteinExistence type="predicted"/>
<sequence>MISNFKYDAKSTDLRLSGSGEIDLSGASKSLSIAISGSGDVKTKDLVTENCSVHISGSGDASVQANKILKHIYPVGEDLFRFSWCRQQKKRKRRDK</sequence>
<evidence type="ECO:0000313" key="2">
    <source>
        <dbReference type="EMBL" id="MBK9983300.1"/>
    </source>
</evidence>
<name>A0A9D7SX57_9BACT</name>
<evidence type="ECO:0000313" key="3">
    <source>
        <dbReference type="Proteomes" id="UP000808337"/>
    </source>
</evidence>
<feature type="domain" description="Putative auto-transporter adhesin head GIN" evidence="1">
    <location>
        <begin position="6"/>
        <end position="70"/>
    </location>
</feature>
<dbReference type="Proteomes" id="UP000808337">
    <property type="component" value="Unassembled WGS sequence"/>
</dbReference>
<dbReference type="InterPro" id="IPR021255">
    <property type="entry name" value="DUF2807"/>
</dbReference>
<gene>
    <name evidence="2" type="ORF">IPP15_13025</name>
</gene>
<comment type="caution">
    <text evidence="2">The sequence shown here is derived from an EMBL/GenBank/DDBJ whole genome shotgun (WGS) entry which is preliminary data.</text>
</comment>
<organism evidence="2 3">
    <name type="scientific">Candidatus Opimibacter skivensis</name>
    <dbReference type="NCBI Taxonomy" id="2982028"/>
    <lineage>
        <taxon>Bacteria</taxon>
        <taxon>Pseudomonadati</taxon>
        <taxon>Bacteroidota</taxon>
        <taxon>Saprospiria</taxon>
        <taxon>Saprospirales</taxon>
        <taxon>Saprospiraceae</taxon>
        <taxon>Candidatus Opimibacter</taxon>
    </lineage>
</organism>
<reference evidence="2 3" key="1">
    <citation type="submission" date="2020-10" db="EMBL/GenBank/DDBJ databases">
        <title>Connecting structure to function with the recovery of over 1000 high-quality activated sludge metagenome-assembled genomes encoding full-length rRNA genes using long-read sequencing.</title>
        <authorList>
            <person name="Singleton C.M."/>
            <person name="Petriglieri F."/>
            <person name="Kristensen J.M."/>
            <person name="Kirkegaard R.H."/>
            <person name="Michaelsen T.Y."/>
            <person name="Andersen M.H."/>
            <person name="Karst S.M."/>
            <person name="Dueholm M.S."/>
            <person name="Nielsen P.H."/>
            <person name="Albertsen M."/>
        </authorList>
    </citation>
    <scope>NUCLEOTIDE SEQUENCE [LARGE SCALE GENOMIC DNA]</scope>
    <source>
        <strain evidence="2">Ribe_18-Q3-R11-54_MAXAC.273</strain>
    </source>
</reference>
<dbReference type="EMBL" id="JADKGY010000016">
    <property type="protein sequence ID" value="MBK9983300.1"/>
    <property type="molecule type" value="Genomic_DNA"/>
</dbReference>
<evidence type="ECO:0000259" key="1">
    <source>
        <dbReference type="Pfam" id="PF10988"/>
    </source>
</evidence>
<dbReference type="Gene3D" id="2.160.20.120">
    <property type="match status" value="1"/>
</dbReference>